<evidence type="ECO:0000313" key="2">
    <source>
        <dbReference type="EMBL" id="QRG66540.1"/>
    </source>
</evidence>
<dbReference type="Proteomes" id="UP000596248">
    <property type="component" value="Chromosome"/>
</dbReference>
<keyword evidence="1" id="KW-0812">Transmembrane</keyword>
<dbReference type="RefSeq" id="WP_203353606.1">
    <property type="nucleotide sequence ID" value="NZ_CP069127.1"/>
</dbReference>
<organism evidence="2 3">
    <name type="scientific">Brevibacillus choshinensis</name>
    <dbReference type="NCBI Taxonomy" id="54911"/>
    <lineage>
        <taxon>Bacteria</taxon>
        <taxon>Bacillati</taxon>
        <taxon>Bacillota</taxon>
        <taxon>Bacilli</taxon>
        <taxon>Bacillales</taxon>
        <taxon>Paenibacillaceae</taxon>
        <taxon>Brevibacillus</taxon>
    </lineage>
</organism>
<proteinExistence type="predicted"/>
<dbReference type="EMBL" id="CP069127">
    <property type="protein sequence ID" value="QRG66540.1"/>
    <property type="molecule type" value="Genomic_DNA"/>
</dbReference>
<feature type="transmembrane region" description="Helical" evidence="1">
    <location>
        <begin position="93"/>
        <end position="114"/>
    </location>
</feature>
<feature type="transmembrane region" description="Helical" evidence="1">
    <location>
        <begin position="12"/>
        <end position="31"/>
    </location>
</feature>
<evidence type="ECO:0000256" key="1">
    <source>
        <dbReference type="SAM" id="Phobius"/>
    </source>
</evidence>
<gene>
    <name evidence="2" type="ORF">JNE38_23950</name>
</gene>
<protein>
    <submittedName>
        <fullName evidence="2">Uncharacterized protein</fullName>
    </submittedName>
</protein>
<name>A0ABX7FL27_BRECH</name>
<reference evidence="2 3" key="1">
    <citation type="submission" date="2021-01" db="EMBL/GenBank/DDBJ databases">
        <title>Identification of strong promoters based on the transcriptome of Brevibacillus choshinensis.</title>
        <authorList>
            <person name="Yao D."/>
            <person name="Zhang K."/>
            <person name="Wu J."/>
        </authorList>
    </citation>
    <scope>NUCLEOTIDE SEQUENCE [LARGE SCALE GENOMIC DNA]</scope>
    <source>
        <strain evidence="2 3">HPD31-SP3</strain>
    </source>
</reference>
<keyword evidence="3" id="KW-1185">Reference proteome</keyword>
<accession>A0ABX7FL27</accession>
<evidence type="ECO:0000313" key="3">
    <source>
        <dbReference type="Proteomes" id="UP000596248"/>
    </source>
</evidence>
<keyword evidence="1" id="KW-1133">Transmembrane helix</keyword>
<keyword evidence="1" id="KW-0472">Membrane</keyword>
<feature type="transmembrane region" description="Helical" evidence="1">
    <location>
        <begin position="64"/>
        <end position="81"/>
    </location>
</feature>
<sequence>MEKRQPQSGEVAAALGGLWLGLAGVVFSHLWSTVDPAGSKPALLKLGIWIPGWWGIGPFAGKETVGLAMWLGGWLALHFLLRRREVPVRPAATLFVIGFGFILILAWPPVYHALLGWPPGLPE</sequence>